<dbReference type="Proteomes" id="UP001530315">
    <property type="component" value="Unassembled WGS sequence"/>
</dbReference>
<dbReference type="EMBL" id="JALLAZ020001191">
    <property type="protein sequence ID" value="KAL3778971.1"/>
    <property type="molecule type" value="Genomic_DNA"/>
</dbReference>
<organism evidence="3 4">
    <name type="scientific">Stephanodiscus triporus</name>
    <dbReference type="NCBI Taxonomy" id="2934178"/>
    <lineage>
        <taxon>Eukaryota</taxon>
        <taxon>Sar</taxon>
        <taxon>Stramenopiles</taxon>
        <taxon>Ochrophyta</taxon>
        <taxon>Bacillariophyta</taxon>
        <taxon>Coscinodiscophyceae</taxon>
        <taxon>Thalassiosirophycidae</taxon>
        <taxon>Stephanodiscales</taxon>
        <taxon>Stephanodiscaceae</taxon>
        <taxon>Stephanodiscus</taxon>
    </lineage>
</organism>
<keyword evidence="2" id="KW-0732">Signal</keyword>
<proteinExistence type="predicted"/>
<evidence type="ECO:0000313" key="4">
    <source>
        <dbReference type="Proteomes" id="UP001530315"/>
    </source>
</evidence>
<sequence length="184" mass="19837">MKFSAIVPLATLLAPMAHAFVPSSPHQTKVTTALQAEKKHAGAMTTISACALGLGFSVKAAFASDAVIFDQQPQYYSTSVISSSTIVAEIDKFTLPSYDAAKGSTLIDISGDLESVNKKTLAQAKARREYEDQSAEKLEADALRKAEKDGSSLFDSMIGESAKERKARIEAEKAEARANRWKTF</sequence>
<accession>A0ABD3NVJ7</accession>
<evidence type="ECO:0000313" key="3">
    <source>
        <dbReference type="EMBL" id="KAL3778971.1"/>
    </source>
</evidence>
<evidence type="ECO:0000256" key="1">
    <source>
        <dbReference type="SAM" id="Coils"/>
    </source>
</evidence>
<gene>
    <name evidence="3" type="ORF">ACHAW5_006275</name>
</gene>
<comment type="caution">
    <text evidence="3">The sequence shown here is derived from an EMBL/GenBank/DDBJ whole genome shotgun (WGS) entry which is preliminary data.</text>
</comment>
<protein>
    <submittedName>
        <fullName evidence="3">Uncharacterized protein</fullName>
    </submittedName>
</protein>
<keyword evidence="1" id="KW-0175">Coiled coil</keyword>
<dbReference type="AlphaFoldDB" id="A0ABD3NVJ7"/>
<evidence type="ECO:0000256" key="2">
    <source>
        <dbReference type="SAM" id="SignalP"/>
    </source>
</evidence>
<reference evidence="3 4" key="1">
    <citation type="submission" date="2024-10" db="EMBL/GenBank/DDBJ databases">
        <title>Updated reference genomes for cyclostephanoid diatoms.</title>
        <authorList>
            <person name="Roberts W.R."/>
            <person name="Alverson A.J."/>
        </authorList>
    </citation>
    <scope>NUCLEOTIDE SEQUENCE [LARGE SCALE GENOMIC DNA]</scope>
    <source>
        <strain evidence="3 4">AJA276-08</strain>
    </source>
</reference>
<feature type="chain" id="PRO_5044827518" evidence="2">
    <location>
        <begin position="20"/>
        <end position="184"/>
    </location>
</feature>
<feature type="coiled-coil region" evidence="1">
    <location>
        <begin position="121"/>
        <end position="179"/>
    </location>
</feature>
<name>A0ABD3NVJ7_9STRA</name>
<feature type="signal peptide" evidence="2">
    <location>
        <begin position="1"/>
        <end position="19"/>
    </location>
</feature>
<keyword evidence="4" id="KW-1185">Reference proteome</keyword>